<organism evidence="4 5">
    <name type="scientific">Dioszegia hungarica</name>
    <dbReference type="NCBI Taxonomy" id="4972"/>
    <lineage>
        <taxon>Eukaryota</taxon>
        <taxon>Fungi</taxon>
        <taxon>Dikarya</taxon>
        <taxon>Basidiomycota</taxon>
        <taxon>Agaricomycotina</taxon>
        <taxon>Tremellomycetes</taxon>
        <taxon>Tremellales</taxon>
        <taxon>Bulleribasidiaceae</taxon>
        <taxon>Dioszegia</taxon>
    </lineage>
</organism>
<dbReference type="GO" id="GO:0005634">
    <property type="term" value="C:nucleus"/>
    <property type="evidence" value="ECO:0007669"/>
    <property type="project" value="TreeGrafter"/>
</dbReference>
<dbReference type="Proteomes" id="UP001164286">
    <property type="component" value="Unassembled WGS sequence"/>
</dbReference>
<dbReference type="InterPro" id="IPR044059">
    <property type="entry name" value="Csn1/TTC4_wheel"/>
</dbReference>
<accession>A0AA38H2F9</accession>
<keyword evidence="1" id="KW-0677">Repeat</keyword>
<evidence type="ECO:0000256" key="2">
    <source>
        <dbReference type="ARBA" id="ARBA00022803"/>
    </source>
</evidence>
<dbReference type="GO" id="GO:0051879">
    <property type="term" value="F:Hsp90 protein binding"/>
    <property type="evidence" value="ECO:0007669"/>
    <property type="project" value="InterPro"/>
</dbReference>
<reference evidence="4" key="1">
    <citation type="journal article" date="2022" name="G3 (Bethesda)">
        <title>High quality genome of the basidiomycete yeast Dioszegia hungarica PDD-24b-2 isolated from cloud water.</title>
        <authorList>
            <person name="Jarrige D."/>
            <person name="Haridas S."/>
            <person name="Bleykasten-Grosshans C."/>
            <person name="Joly M."/>
            <person name="Nadalig T."/>
            <person name="Sancelme M."/>
            <person name="Vuilleumier S."/>
            <person name="Grigoriev I.V."/>
            <person name="Amato P."/>
            <person name="Bringel F."/>
        </authorList>
    </citation>
    <scope>NUCLEOTIDE SEQUENCE</scope>
    <source>
        <strain evidence="4">PDD-24b-2</strain>
    </source>
</reference>
<dbReference type="EMBL" id="JAKWFO010000014">
    <property type="protein sequence ID" value="KAI9632421.1"/>
    <property type="molecule type" value="Genomic_DNA"/>
</dbReference>
<feature type="domain" description="Cns1/TTC4 wheel" evidence="3">
    <location>
        <begin position="283"/>
        <end position="413"/>
    </location>
</feature>
<comment type="caution">
    <text evidence="4">The sequence shown here is derived from an EMBL/GenBank/DDBJ whole genome shotgun (WGS) entry which is preliminary data.</text>
</comment>
<dbReference type="GO" id="GO:0005829">
    <property type="term" value="C:cytosol"/>
    <property type="evidence" value="ECO:0007669"/>
    <property type="project" value="TreeGrafter"/>
</dbReference>
<dbReference type="Gene3D" id="1.25.40.10">
    <property type="entry name" value="Tetratricopeptide repeat domain"/>
    <property type="match status" value="1"/>
</dbReference>
<dbReference type="PANTHER" id="PTHR46035:SF1">
    <property type="entry name" value="TETRATRICOPEPTIDE REPEAT PROTEIN 4"/>
    <property type="match status" value="1"/>
</dbReference>
<keyword evidence="2" id="KW-0802">TPR repeat</keyword>
<gene>
    <name evidence="4" type="ORF">MKK02DRAFT_40724</name>
</gene>
<dbReference type="GO" id="GO:0030544">
    <property type="term" value="F:Hsp70 protein binding"/>
    <property type="evidence" value="ECO:0007669"/>
    <property type="project" value="TreeGrafter"/>
</dbReference>
<dbReference type="PANTHER" id="PTHR46035">
    <property type="entry name" value="TETRATRICOPEPTIDE REPEAT PROTEIN 4"/>
    <property type="match status" value="1"/>
</dbReference>
<dbReference type="GeneID" id="77730438"/>
<dbReference type="SUPFAM" id="SSF48452">
    <property type="entry name" value="TPR-like"/>
    <property type="match status" value="1"/>
</dbReference>
<dbReference type="RefSeq" id="XP_052942198.1">
    <property type="nucleotide sequence ID" value="XM_053091233.1"/>
</dbReference>
<evidence type="ECO:0000259" key="3">
    <source>
        <dbReference type="Pfam" id="PF18972"/>
    </source>
</evidence>
<sequence length="420" mass="45676">MSTPTPSIEAAEDASLDALIDSFARTKAAEAQATSASASASAGPSAAPRKEITMAEFQSVLDSTPLFMRETPDGSEENPVLDALRSLVFDGEGDEVALNFKDHGNELYVQKSYKDAVVAYTSGLDAGPTDPALRITLLNNRAACNLALKNFGMVLKDAGTVIALCVQEGRDVPNKALYRAAQALVGLERWKEARDVVGRGKDGGDAKSWKEVEGKVERGQRAEVERAERLRRERLSKKALREAVQSRGLVIIDTPSPPDNPNPLHFDPSYLPATPLSDTTWDPPALHTPLIYPVFLLYPSHAQSDLITHFNETTSFGDHLAAMFPSSPAASSGWTEWDSKREYHSANLVVYVETRHRRLLKVGKDLPLVEVLAKGVKMDAAGRVGDGVVLRDGLLSFVVLVKGEQEKAWIADFKAKRDGT</sequence>
<evidence type="ECO:0000313" key="5">
    <source>
        <dbReference type="Proteomes" id="UP001164286"/>
    </source>
</evidence>
<dbReference type="AlphaFoldDB" id="A0AA38H2F9"/>
<dbReference type="GO" id="GO:0006457">
    <property type="term" value="P:protein folding"/>
    <property type="evidence" value="ECO:0007669"/>
    <property type="project" value="TreeGrafter"/>
</dbReference>
<dbReference type="InterPro" id="IPR011990">
    <property type="entry name" value="TPR-like_helical_dom_sf"/>
</dbReference>
<protein>
    <recommendedName>
        <fullName evidence="3">Cns1/TTC4 wheel domain-containing protein</fullName>
    </recommendedName>
</protein>
<evidence type="ECO:0000313" key="4">
    <source>
        <dbReference type="EMBL" id="KAI9632421.1"/>
    </source>
</evidence>
<evidence type="ECO:0000256" key="1">
    <source>
        <dbReference type="ARBA" id="ARBA00022737"/>
    </source>
</evidence>
<proteinExistence type="predicted"/>
<dbReference type="Pfam" id="PF18972">
    <property type="entry name" value="Wheel"/>
    <property type="match status" value="1"/>
</dbReference>
<name>A0AA38H2F9_9TREE</name>
<keyword evidence="5" id="KW-1185">Reference proteome</keyword>